<organism evidence="5 6">
    <name type="scientific">Aeromonas dhakensis</name>
    <dbReference type="NCBI Taxonomy" id="196024"/>
    <lineage>
        <taxon>Bacteria</taxon>
        <taxon>Pseudomonadati</taxon>
        <taxon>Pseudomonadota</taxon>
        <taxon>Gammaproteobacteria</taxon>
        <taxon>Aeromonadales</taxon>
        <taxon>Aeromonadaceae</taxon>
        <taxon>Aeromonas</taxon>
    </lineage>
</organism>
<evidence type="ECO:0000256" key="1">
    <source>
        <dbReference type="ARBA" id="ARBA00023015"/>
    </source>
</evidence>
<dbReference type="SUPFAM" id="SSF51306">
    <property type="entry name" value="LexA/Signal peptidase"/>
    <property type="match status" value="1"/>
</dbReference>
<proteinExistence type="predicted"/>
<dbReference type="CDD" id="cd06529">
    <property type="entry name" value="S24_LexA-like"/>
    <property type="match status" value="1"/>
</dbReference>
<evidence type="ECO:0000259" key="4">
    <source>
        <dbReference type="Pfam" id="PF00717"/>
    </source>
</evidence>
<accession>K1JKB5</accession>
<dbReference type="GO" id="GO:0003677">
    <property type="term" value="F:DNA binding"/>
    <property type="evidence" value="ECO:0007669"/>
    <property type="project" value="UniProtKB-KW"/>
</dbReference>
<dbReference type="PANTHER" id="PTHR40661:SF3">
    <property type="entry name" value="FELS-1 PROPHAGE TRANSCRIPTIONAL REGULATOR"/>
    <property type="match status" value="1"/>
</dbReference>
<name>K1JKB5_9GAMM</name>
<dbReference type="InterPro" id="IPR015927">
    <property type="entry name" value="Peptidase_S24_S26A/B/C"/>
</dbReference>
<dbReference type="PATRIC" id="fig|1073377.4.peg.1638"/>
<reference evidence="5 6" key="1">
    <citation type="submission" date="2012-06" db="EMBL/GenBank/DDBJ databases">
        <title>The Genome Sequence of Aeromonas hydrophila SSU.</title>
        <authorList>
            <consortium name="The Broad Institute Genome Sequencing Platform"/>
            <person name="Earl A."/>
            <person name="Ward D."/>
            <person name="Feldgarden M."/>
            <person name="Gevers D."/>
            <person name="Chopra A."/>
            <person name="Walker B."/>
            <person name="Young S.K."/>
            <person name="Zeng Q."/>
            <person name="Gargeya S."/>
            <person name="Fitzgerald M."/>
            <person name="Haas B."/>
            <person name="Abouelleil A."/>
            <person name="Alvarado L."/>
            <person name="Arachchi H.M."/>
            <person name="Berlin A.M."/>
            <person name="Chapman S.B."/>
            <person name="Goldberg J."/>
            <person name="Griggs A."/>
            <person name="Gujja S."/>
            <person name="Hansen M."/>
            <person name="Howarth C."/>
            <person name="Imamovic A."/>
            <person name="Larimer J."/>
            <person name="McCowan C."/>
            <person name="Montmayeur A."/>
            <person name="Murphy C."/>
            <person name="Neiman D."/>
            <person name="Pearson M."/>
            <person name="Priest M."/>
            <person name="Roberts A."/>
            <person name="Saif S."/>
            <person name="Shea T."/>
            <person name="Sisk P."/>
            <person name="Sykes S."/>
            <person name="Wortman J."/>
            <person name="Nusbaum C."/>
            <person name="Birren B."/>
        </authorList>
    </citation>
    <scope>NUCLEOTIDE SEQUENCE [LARGE SCALE GENOMIC DNA]</scope>
    <source>
        <strain evidence="5 6">SSU</strain>
    </source>
</reference>
<keyword evidence="6" id="KW-1185">Reference proteome</keyword>
<feature type="domain" description="Peptidase S24/S26A/S26B/S26C" evidence="4">
    <location>
        <begin position="6"/>
        <end position="113"/>
    </location>
</feature>
<dbReference type="Proteomes" id="UP000005149">
    <property type="component" value="Unassembled WGS sequence"/>
</dbReference>
<dbReference type="Gene3D" id="2.10.109.10">
    <property type="entry name" value="Umud Fragment, subunit A"/>
    <property type="match status" value="1"/>
</dbReference>
<dbReference type="Pfam" id="PF00717">
    <property type="entry name" value="Peptidase_S24"/>
    <property type="match status" value="1"/>
</dbReference>
<dbReference type="HOGENOM" id="CLU_066192_1_11_6"/>
<keyword evidence="1" id="KW-0805">Transcription regulation</keyword>
<keyword evidence="2" id="KW-0238">DNA-binding</keyword>
<gene>
    <name evidence="5" type="ORF">HMPREF1171_01591</name>
</gene>
<evidence type="ECO:0000313" key="6">
    <source>
        <dbReference type="Proteomes" id="UP000005149"/>
    </source>
</evidence>
<comment type="caution">
    <text evidence="5">The sequence shown here is derived from an EMBL/GenBank/DDBJ whole genome shotgun (WGS) entry which is preliminary data.</text>
</comment>
<evidence type="ECO:0000313" key="5">
    <source>
        <dbReference type="EMBL" id="EKB28357.1"/>
    </source>
</evidence>
<dbReference type="InterPro" id="IPR036286">
    <property type="entry name" value="LexA/Signal_pep-like_sf"/>
</dbReference>
<dbReference type="AlphaFoldDB" id="K1JKB5"/>
<dbReference type="InterPro" id="IPR039418">
    <property type="entry name" value="LexA-like"/>
</dbReference>
<dbReference type="PANTHER" id="PTHR40661">
    <property type="match status" value="1"/>
</dbReference>
<evidence type="ECO:0000256" key="3">
    <source>
        <dbReference type="ARBA" id="ARBA00023163"/>
    </source>
</evidence>
<keyword evidence="3" id="KW-0804">Transcription</keyword>
<evidence type="ECO:0000256" key="2">
    <source>
        <dbReference type="ARBA" id="ARBA00023125"/>
    </source>
</evidence>
<protein>
    <recommendedName>
        <fullName evidence="4">Peptidase S24/S26A/S26B/S26C domain-containing protein</fullName>
    </recommendedName>
</protein>
<sequence length="121" mass="14045">MAQADEAPCRHLAFRRKWLKWRGFAEKELAIVWSKGDSMEPTISNNDTLVVHLGRTRPVDGHIYVVRNDDQLWVKRLQVLPSAWLLLSDNKHYQPIEVPKDEQHTFEVIGQVVHISHDVGE</sequence>
<dbReference type="EMBL" id="AGWR01000014">
    <property type="protein sequence ID" value="EKB28357.1"/>
    <property type="molecule type" value="Genomic_DNA"/>
</dbReference>